<evidence type="ECO:0000313" key="10">
    <source>
        <dbReference type="Proteomes" id="UP000006514"/>
    </source>
</evidence>
<name>J0WSS5_AURST</name>
<proteinExistence type="predicted"/>
<keyword evidence="6" id="KW-0175">Coiled coil</keyword>
<dbReference type="PROSITE" id="PS00463">
    <property type="entry name" value="ZN2_CY6_FUNGAL_1"/>
    <property type="match status" value="1"/>
</dbReference>
<keyword evidence="2" id="KW-0479">Metal-binding</keyword>
<evidence type="ECO:0000259" key="8">
    <source>
        <dbReference type="PROSITE" id="PS50048"/>
    </source>
</evidence>
<keyword evidence="10" id="KW-1185">Reference proteome</keyword>
<dbReference type="InterPro" id="IPR036864">
    <property type="entry name" value="Zn2-C6_fun-type_DNA-bd_sf"/>
</dbReference>
<dbReference type="GO" id="GO:0008270">
    <property type="term" value="F:zinc ion binding"/>
    <property type="evidence" value="ECO:0007669"/>
    <property type="project" value="InterPro"/>
</dbReference>
<feature type="domain" description="Zn(2)-C6 fungal-type" evidence="8">
    <location>
        <begin position="14"/>
        <end position="44"/>
    </location>
</feature>
<dbReference type="GO" id="GO:0000981">
    <property type="term" value="F:DNA-binding transcription factor activity, RNA polymerase II-specific"/>
    <property type="evidence" value="ECO:0007669"/>
    <property type="project" value="InterPro"/>
</dbReference>
<dbReference type="SUPFAM" id="SSF57701">
    <property type="entry name" value="Zn2/Cys6 DNA-binding domain"/>
    <property type="match status" value="1"/>
</dbReference>
<sequence length="206" mass="22347">MHRTARNASHCTSACNGCRTKKIKCSGGPPLCAACAQHGRECGWRLDGDRRTVRGRERTLQQLETDIARLESENALLKAELALAKELLCAGAKMTIQPDTVSYAHPTDLVGVPPMPDYFPHDSTDAFASISSPPSSVAQRDTTYFALAPHAVENVYPSIPEPQLPVPSRGGQAQEIPSWRAAPPSFAGDADHLPLSYNYRPSYAHP</sequence>
<dbReference type="PANTHER" id="PTHR47338:SF5">
    <property type="entry name" value="ZN(II)2CYS6 TRANSCRIPTION FACTOR (EUROFUNG)"/>
    <property type="match status" value="1"/>
</dbReference>
<evidence type="ECO:0000256" key="1">
    <source>
        <dbReference type="ARBA" id="ARBA00004123"/>
    </source>
</evidence>
<evidence type="ECO:0000256" key="7">
    <source>
        <dbReference type="SAM" id="MobiDB-lite"/>
    </source>
</evidence>
<evidence type="ECO:0000313" key="9">
    <source>
        <dbReference type="EMBL" id="EJD35242.1"/>
    </source>
</evidence>
<protein>
    <recommendedName>
        <fullName evidence="8">Zn(2)-C6 fungal-type domain-containing protein</fullName>
    </recommendedName>
</protein>
<gene>
    <name evidence="9" type="ORF">AURDEDRAFT_175664</name>
</gene>
<dbReference type="KEGG" id="adl:AURDEDRAFT_175664"/>
<dbReference type="PROSITE" id="PS50048">
    <property type="entry name" value="ZN2_CY6_FUNGAL_2"/>
    <property type="match status" value="1"/>
</dbReference>
<dbReference type="PANTHER" id="PTHR47338">
    <property type="entry name" value="ZN(II)2CYS6 TRANSCRIPTION FACTOR (EUROFUNG)-RELATED"/>
    <property type="match status" value="1"/>
</dbReference>
<dbReference type="EMBL" id="JH687897">
    <property type="protein sequence ID" value="EJD35242.1"/>
    <property type="molecule type" value="Genomic_DNA"/>
</dbReference>
<dbReference type="CDD" id="cd00067">
    <property type="entry name" value="GAL4"/>
    <property type="match status" value="1"/>
</dbReference>
<dbReference type="GO" id="GO:0005634">
    <property type="term" value="C:nucleus"/>
    <property type="evidence" value="ECO:0007669"/>
    <property type="project" value="UniProtKB-SubCell"/>
</dbReference>
<reference evidence="10" key="1">
    <citation type="journal article" date="2012" name="Science">
        <title>The Paleozoic origin of enzymatic lignin decomposition reconstructed from 31 fungal genomes.</title>
        <authorList>
            <person name="Floudas D."/>
            <person name="Binder M."/>
            <person name="Riley R."/>
            <person name="Barry K."/>
            <person name="Blanchette R.A."/>
            <person name="Henrissat B."/>
            <person name="Martinez A.T."/>
            <person name="Otillar R."/>
            <person name="Spatafora J.W."/>
            <person name="Yadav J.S."/>
            <person name="Aerts A."/>
            <person name="Benoit I."/>
            <person name="Boyd A."/>
            <person name="Carlson A."/>
            <person name="Copeland A."/>
            <person name="Coutinho P.M."/>
            <person name="de Vries R.P."/>
            <person name="Ferreira P."/>
            <person name="Findley K."/>
            <person name="Foster B."/>
            <person name="Gaskell J."/>
            <person name="Glotzer D."/>
            <person name="Gorecki P."/>
            <person name="Heitman J."/>
            <person name="Hesse C."/>
            <person name="Hori C."/>
            <person name="Igarashi K."/>
            <person name="Jurgens J.A."/>
            <person name="Kallen N."/>
            <person name="Kersten P."/>
            <person name="Kohler A."/>
            <person name="Kuees U."/>
            <person name="Kumar T.K.A."/>
            <person name="Kuo A."/>
            <person name="LaButti K."/>
            <person name="Larrondo L.F."/>
            <person name="Lindquist E."/>
            <person name="Ling A."/>
            <person name="Lombard V."/>
            <person name="Lucas S."/>
            <person name="Lundell T."/>
            <person name="Martin R."/>
            <person name="McLaughlin D.J."/>
            <person name="Morgenstern I."/>
            <person name="Morin E."/>
            <person name="Murat C."/>
            <person name="Nagy L.G."/>
            <person name="Nolan M."/>
            <person name="Ohm R.A."/>
            <person name="Patyshakuliyeva A."/>
            <person name="Rokas A."/>
            <person name="Ruiz-Duenas F.J."/>
            <person name="Sabat G."/>
            <person name="Salamov A."/>
            <person name="Samejima M."/>
            <person name="Schmutz J."/>
            <person name="Slot J.C."/>
            <person name="St John F."/>
            <person name="Stenlid J."/>
            <person name="Sun H."/>
            <person name="Sun S."/>
            <person name="Syed K."/>
            <person name="Tsang A."/>
            <person name="Wiebenga A."/>
            <person name="Young D."/>
            <person name="Pisabarro A."/>
            <person name="Eastwood D.C."/>
            <person name="Martin F."/>
            <person name="Cullen D."/>
            <person name="Grigoriev I.V."/>
            <person name="Hibbett D.S."/>
        </authorList>
    </citation>
    <scope>NUCLEOTIDE SEQUENCE [LARGE SCALE GENOMIC DNA]</scope>
    <source>
        <strain evidence="10">TFB10046</strain>
    </source>
</reference>
<accession>J0WSS5</accession>
<comment type="subcellular location">
    <subcellularLocation>
        <location evidence="1">Nucleus</location>
    </subcellularLocation>
</comment>
<dbReference type="AlphaFoldDB" id="J0WSS5"/>
<dbReference type="OrthoDB" id="2441642at2759"/>
<dbReference type="Gene3D" id="4.10.240.10">
    <property type="entry name" value="Zn(2)-C6 fungal-type DNA-binding domain"/>
    <property type="match status" value="1"/>
</dbReference>
<dbReference type="InParanoid" id="J0WSS5"/>
<dbReference type="Pfam" id="PF00172">
    <property type="entry name" value="Zn_clus"/>
    <property type="match status" value="1"/>
</dbReference>
<dbReference type="SMART" id="SM00066">
    <property type="entry name" value="GAL4"/>
    <property type="match status" value="1"/>
</dbReference>
<dbReference type="Proteomes" id="UP000006514">
    <property type="component" value="Unassembled WGS sequence"/>
</dbReference>
<organism evidence="9 10">
    <name type="scientific">Auricularia subglabra (strain TFB-10046 / SS5)</name>
    <name type="common">White-rot fungus</name>
    <name type="synonym">Auricularia delicata (strain TFB10046)</name>
    <dbReference type="NCBI Taxonomy" id="717982"/>
    <lineage>
        <taxon>Eukaryota</taxon>
        <taxon>Fungi</taxon>
        <taxon>Dikarya</taxon>
        <taxon>Basidiomycota</taxon>
        <taxon>Agaricomycotina</taxon>
        <taxon>Agaricomycetes</taxon>
        <taxon>Auriculariales</taxon>
        <taxon>Auriculariaceae</taxon>
        <taxon>Auricularia</taxon>
    </lineage>
</organism>
<keyword evidence="3" id="KW-0805">Transcription regulation</keyword>
<evidence type="ECO:0000256" key="6">
    <source>
        <dbReference type="SAM" id="Coils"/>
    </source>
</evidence>
<evidence type="ECO:0000256" key="4">
    <source>
        <dbReference type="ARBA" id="ARBA00023163"/>
    </source>
</evidence>
<feature type="region of interest" description="Disordered" evidence="7">
    <location>
        <begin position="162"/>
        <end position="193"/>
    </location>
</feature>
<evidence type="ECO:0000256" key="3">
    <source>
        <dbReference type="ARBA" id="ARBA00023015"/>
    </source>
</evidence>
<feature type="coiled-coil region" evidence="6">
    <location>
        <begin position="53"/>
        <end position="87"/>
    </location>
</feature>
<keyword evidence="4" id="KW-0804">Transcription</keyword>
<evidence type="ECO:0000256" key="5">
    <source>
        <dbReference type="ARBA" id="ARBA00023242"/>
    </source>
</evidence>
<dbReference type="InterPro" id="IPR050815">
    <property type="entry name" value="TF_fung"/>
</dbReference>
<evidence type="ECO:0000256" key="2">
    <source>
        <dbReference type="ARBA" id="ARBA00022723"/>
    </source>
</evidence>
<dbReference type="InterPro" id="IPR001138">
    <property type="entry name" value="Zn2Cys6_DnaBD"/>
</dbReference>
<keyword evidence="5" id="KW-0539">Nucleus</keyword>